<gene>
    <name evidence="2" type="ORF">G6F64_003327</name>
</gene>
<dbReference type="OrthoDB" id="2257487at2759"/>
<reference evidence="2" key="1">
    <citation type="journal article" date="2020" name="Microb. Genom.">
        <title>Genetic diversity of clinical and environmental Mucorales isolates obtained from an investigation of mucormycosis cases among solid organ transplant recipients.</title>
        <authorList>
            <person name="Nguyen M.H."/>
            <person name="Kaul D."/>
            <person name="Muto C."/>
            <person name="Cheng S.J."/>
            <person name="Richter R.A."/>
            <person name="Bruno V.M."/>
            <person name="Liu G."/>
            <person name="Beyhan S."/>
            <person name="Sundermann A.J."/>
            <person name="Mounaud S."/>
            <person name="Pasculle A.W."/>
            <person name="Nierman W.C."/>
            <person name="Driscoll E."/>
            <person name="Cumbie R."/>
            <person name="Clancy C.J."/>
            <person name="Dupont C.L."/>
        </authorList>
    </citation>
    <scope>NUCLEOTIDE SEQUENCE</scope>
    <source>
        <strain evidence="2">GL11</strain>
    </source>
</reference>
<evidence type="ECO:0000313" key="2">
    <source>
        <dbReference type="EMBL" id="KAG1312052.1"/>
    </source>
</evidence>
<evidence type="ECO:0000256" key="1">
    <source>
        <dbReference type="SAM" id="MobiDB-lite"/>
    </source>
</evidence>
<dbReference type="AlphaFoldDB" id="A0A9P6XEL4"/>
<feature type="compositionally biased region" description="Polar residues" evidence="1">
    <location>
        <begin position="67"/>
        <end position="76"/>
    </location>
</feature>
<feature type="compositionally biased region" description="Polar residues" evidence="1">
    <location>
        <begin position="86"/>
        <end position="96"/>
    </location>
</feature>
<feature type="compositionally biased region" description="Acidic residues" evidence="1">
    <location>
        <begin position="130"/>
        <end position="139"/>
    </location>
</feature>
<accession>A0A9P6XEL4</accession>
<dbReference type="Proteomes" id="UP000716291">
    <property type="component" value="Unassembled WGS sequence"/>
</dbReference>
<evidence type="ECO:0000313" key="3">
    <source>
        <dbReference type="Proteomes" id="UP000716291"/>
    </source>
</evidence>
<feature type="region of interest" description="Disordered" evidence="1">
    <location>
        <begin position="66"/>
        <end position="139"/>
    </location>
</feature>
<comment type="caution">
    <text evidence="2">The sequence shown here is derived from an EMBL/GenBank/DDBJ whole genome shotgun (WGS) entry which is preliminary data.</text>
</comment>
<dbReference type="EMBL" id="JAANQT010000322">
    <property type="protein sequence ID" value="KAG1312052.1"/>
    <property type="molecule type" value="Genomic_DNA"/>
</dbReference>
<name>A0A9P6XEL4_RHIOR</name>
<protein>
    <submittedName>
        <fullName evidence="2">Uncharacterized protein</fullName>
    </submittedName>
</protein>
<organism evidence="2 3">
    <name type="scientific">Rhizopus oryzae</name>
    <name type="common">Mucormycosis agent</name>
    <name type="synonym">Rhizopus arrhizus var. delemar</name>
    <dbReference type="NCBI Taxonomy" id="64495"/>
    <lineage>
        <taxon>Eukaryota</taxon>
        <taxon>Fungi</taxon>
        <taxon>Fungi incertae sedis</taxon>
        <taxon>Mucoromycota</taxon>
        <taxon>Mucoromycotina</taxon>
        <taxon>Mucoromycetes</taxon>
        <taxon>Mucorales</taxon>
        <taxon>Mucorineae</taxon>
        <taxon>Rhizopodaceae</taxon>
        <taxon>Rhizopus</taxon>
    </lineage>
</organism>
<sequence>MSFYPSLNVVSAKSYPKKLTAKDKLEEIIRLEEELFQRKQKVLNAKVSATVKGKSVISNELLEESNDNTNLDNADNFSIDDAPTEVGNTGSQSNDFLSAHEETDYRSNVIEHSYPPEEDSANYQPTFSDSDGDSSMDMD</sequence>
<keyword evidence="3" id="KW-1185">Reference proteome</keyword>
<proteinExistence type="predicted"/>